<sequence>MPYKPISKPISARDGIGRRLYKLRLALLSKKRRNLQFTLGGILAGIGLVLYLISNIVLGTTPPVAQPPAKHGYYFYEIELQKPYIFPEVNHINVLRQMGLNQLFVRRIDEHGNSFYIYKENDPPLTEKNRKENSEATIVKKMFLDTGKKTYKKVVGHPEVVIVSLVDFERYDKDTVTRIIKNRYDYAYRQQYGIYVRWAQEFIPMVQQQTIDQSYEYMKPLIMRAAMHAFPRAKYFWFIDQEGLIMNMDFSLEKHLLSEKVFKNIVLKGVPVIKDSTILTHRELPMSNVKMIIPHTPNGQIETNSFIITPSLYGKAFLDYLSDPLIRNYKWEHFGDSVGHMLQWHPKMLSRTALIKPKVISAVYDPADKNSDQKKPEDIENSATYTDDDVVILFKGCRERGTCPAEIAEFYEKY</sequence>
<evidence type="ECO:0000256" key="1">
    <source>
        <dbReference type="ARBA" id="ARBA00005664"/>
    </source>
</evidence>
<comment type="similarity">
    <text evidence="1">Belongs to the glycosyltransferase 34 family.</text>
</comment>
<dbReference type="PANTHER" id="PTHR31306">
    <property type="entry name" value="ALPHA-1,6-MANNOSYLTRANSFERASE MNN11-RELATED"/>
    <property type="match status" value="1"/>
</dbReference>
<dbReference type="InterPro" id="IPR029044">
    <property type="entry name" value="Nucleotide-diphossugar_trans"/>
</dbReference>
<evidence type="ECO:0000256" key="4">
    <source>
        <dbReference type="SAM" id="Phobius"/>
    </source>
</evidence>
<organism evidence="5 6">
    <name type="scientific">Eremothecium sinecaudum</name>
    <dbReference type="NCBI Taxonomy" id="45286"/>
    <lineage>
        <taxon>Eukaryota</taxon>
        <taxon>Fungi</taxon>
        <taxon>Dikarya</taxon>
        <taxon>Ascomycota</taxon>
        <taxon>Saccharomycotina</taxon>
        <taxon>Saccharomycetes</taxon>
        <taxon>Saccharomycetales</taxon>
        <taxon>Saccharomycetaceae</taxon>
        <taxon>Eremothecium</taxon>
    </lineage>
</organism>
<dbReference type="Gene3D" id="3.90.550.10">
    <property type="entry name" value="Spore Coat Polysaccharide Biosynthesis Protein SpsA, Chain A"/>
    <property type="match status" value="1"/>
</dbReference>
<accession>A0A109UWU6</accession>
<keyword evidence="6" id="KW-1185">Reference proteome</keyword>
<dbReference type="STRING" id="45286.A0A109UWU6"/>
<reference evidence="5 6" key="1">
    <citation type="submission" date="2016-01" db="EMBL/GenBank/DDBJ databases">
        <title>Genome sequence of the yeast Holleya sinecauda.</title>
        <authorList>
            <person name="Dietrich F.S."/>
        </authorList>
    </citation>
    <scope>NUCLEOTIDE SEQUENCE [LARGE SCALE GENOMIC DNA]</scope>
    <source>
        <strain evidence="5 6">ATCC 58844</strain>
    </source>
</reference>
<dbReference type="AlphaFoldDB" id="A0A109UWU6"/>
<dbReference type="PANTHER" id="PTHR31306:SF10">
    <property type="entry name" value="ALPHA-1,6-MANNOSYLTRANSFERASE MNN11-RELATED"/>
    <property type="match status" value="1"/>
</dbReference>
<dbReference type="RefSeq" id="XP_017987338.1">
    <property type="nucleotide sequence ID" value="XM_018132084.1"/>
</dbReference>
<gene>
    <name evidence="5" type="ORF">AW171_hschr42231</name>
</gene>
<proteinExistence type="inferred from homology"/>
<dbReference type="InterPro" id="IPR008630">
    <property type="entry name" value="Glyco_trans_34"/>
</dbReference>
<keyword evidence="4" id="KW-0812">Transmembrane</keyword>
<keyword evidence="3" id="KW-0808">Transferase</keyword>
<dbReference type="GO" id="GO:0000136">
    <property type="term" value="C:mannan polymerase complex"/>
    <property type="evidence" value="ECO:0007669"/>
    <property type="project" value="TreeGrafter"/>
</dbReference>
<evidence type="ECO:0000313" key="5">
    <source>
        <dbReference type="EMBL" id="AMD20342.1"/>
    </source>
</evidence>
<protein>
    <submittedName>
        <fullName evidence="5">HDL402Wp</fullName>
    </submittedName>
</protein>
<dbReference type="Pfam" id="PF05637">
    <property type="entry name" value="Glyco_transf_34"/>
    <property type="match status" value="1"/>
</dbReference>
<dbReference type="GeneID" id="28723585"/>
<keyword evidence="4" id="KW-1133">Transmembrane helix</keyword>
<dbReference type="EMBL" id="CP014244">
    <property type="protein sequence ID" value="AMD20342.1"/>
    <property type="molecule type" value="Genomic_DNA"/>
</dbReference>
<evidence type="ECO:0000256" key="2">
    <source>
        <dbReference type="ARBA" id="ARBA00022676"/>
    </source>
</evidence>
<evidence type="ECO:0000313" key="6">
    <source>
        <dbReference type="Proteomes" id="UP000243052"/>
    </source>
</evidence>
<keyword evidence="2" id="KW-0328">Glycosyltransferase</keyword>
<feature type="transmembrane region" description="Helical" evidence="4">
    <location>
        <begin position="37"/>
        <end position="58"/>
    </location>
</feature>
<dbReference type="OrthoDB" id="205108at2759"/>
<keyword evidence="4" id="KW-0472">Membrane</keyword>
<dbReference type="Proteomes" id="UP000243052">
    <property type="component" value="Chromosome iv"/>
</dbReference>
<name>A0A109UWU6_9SACH</name>
<dbReference type="GO" id="GO:0000009">
    <property type="term" value="F:alpha-1,6-mannosyltransferase activity"/>
    <property type="evidence" value="ECO:0007669"/>
    <property type="project" value="TreeGrafter"/>
</dbReference>
<evidence type="ECO:0000256" key="3">
    <source>
        <dbReference type="ARBA" id="ARBA00022679"/>
    </source>
</evidence>
<dbReference type="GO" id="GO:0006487">
    <property type="term" value="P:protein N-linked glycosylation"/>
    <property type="evidence" value="ECO:0007669"/>
    <property type="project" value="TreeGrafter"/>
</dbReference>